<feature type="transmembrane region" description="Helical" evidence="7">
    <location>
        <begin position="227"/>
        <end position="260"/>
    </location>
</feature>
<evidence type="ECO:0000313" key="10">
    <source>
        <dbReference type="Proteomes" id="UP001610446"/>
    </source>
</evidence>
<comment type="similarity">
    <text evidence="2">Belongs to the amino acid/polyamine transporter 2 family.</text>
</comment>
<proteinExistence type="inferred from homology"/>
<feature type="transmembrane region" description="Helical" evidence="7">
    <location>
        <begin position="354"/>
        <end position="374"/>
    </location>
</feature>
<comment type="caution">
    <text evidence="9">The sequence shown here is derived from an EMBL/GenBank/DDBJ whole genome shotgun (WGS) entry which is preliminary data.</text>
</comment>
<sequence>MSDADKISVEKGPSGTDTPVSSGVMQELHAAENDFEVFKRSDDLVDFRTVSWIRASLIYMKTIFALGVLSIPLACAQIGAAPAAILVVAFGGLATYHAIVLGNFRNNHPRCHSMADMAGVVGGPILREFVGGMFVIFWVLGTGIGISGSTVAFNALSNHATCTVWWGFIAAVVVIALGSVRKYQHISWVTTLGFASVFTGVFIVVIGVTTTDRPAAAPQEGPFELGYYAVAPSVSFSTGMSATLTIFASTGGSSAFLPVISEMKRPKDYPKAVYLCMAIVNAAYLAFSLVVYRWCGTWVASPSLGSAGETLKKVSFGVALAGLLITPGLSLHGAAKYLFVRIMRNSPHFQTNTVTHWAVWLSCTIGLGIVSFIIYEAVPIFNYLLTLTSAICCAPLAIVFPVVFWMYDHKSWRTGGDGQNVLKMAWYYTMIVIGIVGMYICVAGTYVVVVQINDAYRDGTITGAFTCADNSSS</sequence>
<feature type="transmembrane region" description="Helical" evidence="7">
    <location>
        <begin position="186"/>
        <end position="207"/>
    </location>
</feature>
<evidence type="ECO:0000256" key="3">
    <source>
        <dbReference type="ARBA" id="ARBA00022692"/>
    </source>
</evidence>
<accession>A0ABR4INF6</accession>
<gene>
    <name evidence="9" type="ORF">BJY01DRAFT_261315</name>
</gene>
<dbReference type="InterPro" id="IPR013057">
    <property type="entry name" value="AA_transpt_TM"/>
</dbReference>
<comment type="subcellular location">
    <subcellularLocation>
        <location evidence="1">Membrane</location>
        <topology evidence="1">Multi-pass membrane protein</topology>
    </subcellularLocation>
</comment>
<dbReference type="PANTHER" id="PTHR22950">
    <property type="entry name" value="AMINO ACID TRANSPORTER"/>
    <property type="match status" value="1"/>
</dbReference>
<evidence type="ECO:0000256" key="6">
    <source>
        <dbReference type="SAM" id="MobiDB-lite"/>
    </source>
</evidence>
<evidence type="ECO:0000256" key="2">
    <source>
        <dbReference type="ARBA" id="ARBA00008066"/>
    </source>
</evidence>
<feature type="transmembrane region" description="Helical" evidence="7">
    <location>
        <begin position="425"/>
        <end position="449"/>
    </location>
</feature>
<evidence type="ECO:0000256" key="4">
    <source>
        <dbReference type="ARBA" id="ARBA00022989"/>
    </source>
</evidence>
<keyword evidence="4 7" id="KW-1133">Transmembrane helix</keyword>
<dbReference type="Pfam" id="PF01490">
    <property type="entry name" value="Aa_trans"/>
    <property type="match status" value="1"/>
</dbReference>
<reference evidence="9 10" key="1">
    <citation type="submission" date="2024-07" db="EMBL/GenBank/DDBJ databases">
        <title>Section-level genome sequencing and comparative genomics of Aspergillus sections Usti and Cavernicolus.</title>
        <authorList>
            <consortium name="Lawrence Berkeley National Laboratory"/>
            <person name="Nybo J.L."/>
            <person name="Vesth T.C."/>
            <person name="Theobald S."/>
            <person name="Frisvad J.C."/>
            <person name="Larsen T.O."/>
            <person name="Kjaerboelling I."/>
            <person name="Rothschild-Mancinelli K."/>
            <person name="Lyhne E.K."/>
            <person name="Kogle M.E."/>
            <person name="Barry K."/>
            <person name="Clum A."/>
            <person name="Na H."/>
            <person name="Ledsgaard L."/>
            <person name="Lin J."/>
            <person name="Lipzen A."/>
            <person name="Kuo A."/>
            <person name="Riley R."/>
            <person name="Mondo S."/>
            <person name="Labutti K."/>
            <person name="Haridas S."/>
            <person name="Pangalinan J."/>
            <person name="Salamov A.A."/>
            <person name="Simmons B.A."/>
            <person name="Magnuson J.K."/>
            <person name="Chen J."/>
            <person name="Drula E."/>
            <person name="Henrissat B."/>
            <person name="Wiebenga A."/>
            <person name="Lubbers R.J."/>
            <person name="Gomes A.C."/>
            <person name="Makela M.R."/>
            <person name="Stajich J."/>
            <person name="Grigoriev I.V."/>
            <person name="Mortensen U.H."/>
            <person name="De Vries R.P."/>
            <person name="Baker S.E."/>
            <person name="Andersen M.R."/>
        </authorList>
    </citation>
    <scope>NUCLEOTIDE SEQUENCE [LARGE SCALE GENOMIC DNA]</scope>
    <source>
        <strain evidence="9 10">CBS 123904</strain>
    </source>
</reference>
<feature type="transmembrane region" description="Helical" evidence="7">
    <location>
        <begin position="58"/>
        <end position="79"/>
    </location>
</feature>
<feature type="transmembrane region" description="Helical" evidence="7">
    <location>
        <begin position="380"/>
        <end position="404"/>
    </location>
</feature>
<dbReference type="PANTHER" id="PTHR22950:SF697">
    <property type="entry name" value="AMINO ACID TRANSPORTER (EUROFUNG)"/>
    <property type="match status" value="1"/>
</dbReference>
<protein>
    <submittedName>
        <fullName evidence="9">Transmembrane amino acid transporter protein-domain-containing protein</fullName>
    </submittedName>
</protein>
<keyword evidence="10" id="KW-1185">Reference proteome</keyword>
<dbReference type="Proteomes" id="UP001610446">
    <property type="component" value="Unassembled WGS sequence"/>
</dbReference>
<feature type="transmembrane region" description="Helical" evidence="7">
    <location>
        <begin position="158"/>
        <end position="179"/>
    </location>
</feature>
<keyword evidence="3 7" id="KW-0812">Transmembrane</keyword>
<feature type="transmembrane region" description="Helical" evidence="7">
    <location>
        <begin position="272"/>
        <end position="294"/>
    </location>
</feature>
<evidence type="ECO:0000256" key="7">
    <source>
        <dbReference type="SAM" id="Phobius"/>
    </source>
</evidence>
<evidence type="ECO:0000256" key="1">
    <source>
        <dbReference type="ARBA" id="ARBA00004141"/>
    </source>
</evidence>
<name>A0ABR4INF6_9EURO</name>
<evidence type="ECO:0000256" key="5">
    <source>
        <dbReference type="ARBA" id="ARBA00023136"/>
    </source>
</evidence>
<dbReference type="EMBL" id="JBFXLU010000339">
    <property type="protein sequence ID" value="KAL2829306.1"/>
    <property type="molecule type" value="Genomic_DNA"/>
</dbReference>
<feature type="region of interest" description="Disordered" evidence="6">
    <location>
        <begin position="1"/>
        <end position="22"/>
    </location>
</feature>
<feature type="domain" description="Amino acid transporter transmembrane" evidence="8">
    <location>
        <begin position="49"/>
        <end position="446"/>
    </location>
</feature>
<feature type="transmembrane region" description="Helical" evidence="7">
    <location>
        <begin position="125"/>
        <end position="146"/>
    </location>
</feature>
<evidence type="ECO:0000313" key="9">
    <source>
        <dbReference type="EMBL" id="KAL2829306.1"/>
    </source>
</evidence>
<dbReference type="Gene3D" id="1.20.1740.10">
    <property type="entry name" value="Amino acid/polyamine transporter I"/>
    <property type="match status" value="1"/>
</dbReference>
<feature type="transmembrane region" description="Helical" evidence="7">
    <location>
        <begin position="85"/>
        <end position="104"/>
    </location>
</feature>
<feature type="transmembrane region" description="Helical" evidence="7">
    <location>
        <begin position="314"/>
        <end position="334"/>
    </location>
</feature>
<organism evidence="9 10">
    <name type="scientific">Aspergillus pseudoustus</name>
    <dbReference type="NCBI Taxonomy" id="1810923"/>
    <lineage>
        <taxon>Eukaryota</taxon>
        <taxon>Fungi</taxon>
        <taxon>Dikarya</taxon>
        <taxon>Ascomycota</taxon>
        <taxon>Pezizomycotina</taxon>
        <taxon>Eurotiomycetes</taxon>
        <taxon>Eurotiomycetidae</taxon>
        <taxon>Eurotiales</taxon>
        <taxon>Aspergillaceae</taxon>
        <taxon>Aspergillus</taxon>
        <taxon>Aspergillus subgen. Nidulantes</taxon>
    </lineage>
</organism>
<evidence type="ECO:0000259" key="8">
    <source>
        <dbReference type="Pfam" id="PF01490"/>
    </source>
</evidence>
<keyword evidence="5 7" id="KW-0472">Membrane</keyword>